<evidence type="ECO:0000313" key="3">
    <source>
        <dbReference type="EMBL" id="BDD11731.1"/>
    </source>
</evidence>
<organism evidence="3 4">
    <name type="scientific">Fulvitalea axinellae</name>
    <dbReference type="NCBI Taxonomy" id="1182444"/>
    <lineage>
        <taxon>Bacteria</taxon>
        <taxon>Pseudomonadati</taxon>
        <taxon>Bacteroidota</taxon>
        <taxon>Cytophagia</taxon>
        <taxon>Cytophagales</taxon>
        <taxon>Persicobacteraceae</taxon>
        <taxon>Fulvitalea</taxon>
    </lineage>
</organism>
<evidence type="ECO:0000256" key="2">
    <source>
        <dbReference type="SAM" id="SignalP"/>
    </source>
</evidence>
<feature type="transmembrane region" description="Helical" evidence="1">
    <location>
        <begin position="42"/>
        <end position="61"/>
    </location>
</feature>
<keyword evidence="2" id="KW-0732">Signal</keyword>
<name>A0AAU9CRE7_9BACT</name>
<sequence length="71" mass="7464">MVFFSRVLRLTLVPLLILFIVPLSNAQGPGTGGTGDPAVPIDGGVSILLASGLLLGGREIVKHRKKSKDQQ</sequence>
<dbReference type="Proteomes" id="UP001348817">
    <property type="component" value="Plasmid pFA1"/>
</dbReference>
<evidence type="ECO:0000313" key="4">
    <source>
        <dbReference type="Proteomes" id="UP001348817"/>
    </source>
</evidence>
<feature type="signal peptide" evidence="2">
    <location>
        <begin position="1"/>
        <end position="26"/>
    </location>
</feature>
<keyword evidence="1" id="KW-1133">Transmembrane helix</keyword>
<dbReference type="EMBL" id="AP025315">
    <property type="protein sequence ID" value="BDD11731.1"/>
    <property type="molecule type" value="Genomic_DNA"/>
</dbReference>
<dbReference type="NCBIfam" id="NF046080">
    <property type="entry name" value="PID_CTERM"/>
    <property type="match status" value="1"/>
</dbReference>
<dbReference type="KEGG" id="fax:FUAX_41630"/>
<gene>
    <name evidence="3" type="ORF">FUAX_41630</name>
</gene>
<dbReference type="AlphaFoldDB" id="A0AAU9CRE7"/>
<dbReference type="InterPro" id="IPR058207">
    <property type="entry name" value="PID_CTERM"/>
</dbReference>
<keyword evidence="3" id="KW-0614">Plasmid</keyword>
<keyword evidence="4" id="KW-1185">Reference proteome</keyword>
<evidence type="ECO:0000256" key="1">
    <source>
        <dbReference type="SAM" id="Phobius"/>
    </source>
</evidence>
<keyword evidence="1" id="KW-0812">Transmembrane</keyword>
<feature type="chain" id="PRO_5043773343" description="VPDSG-CTERM protein sorting domain-containing protein" evidence="2">
    <location>
        <begin position="27"/>
        <end position="71"/>
    </location>
</feature>
<protein>
    <recommendedName>
        <fullName evidence="5">VPDSG-CTERM protein sorting domain-containing protein</fullName>
    </recommendedName>
</protein>
<reference evidence="3 4" key="1">
    <citation type="submission" date="2021-12" db="EMBL/GenBank/DDBJ databases">
        <title>Genome sequencing of bacteria with rrn-lacking chromosome and rrn-plasmid.</title>
        <authorList>
            <person name="Anda M."/>
            <person name="Iwasaki W."/>
        </authorList>
    </citation>
    <scope>NUCLEOTIDE SEQUENCE [LARGE SCALE GENOMIC DNA]</scope>
    <source>
        <strain evidence="3 4">DSM 100852</strain>
        <plasmid evidence="3 4">pFA1</plasmid>
    </source>
</reference>
<accession>A0AAU9CRE7</accession>
<geneLocation type="plasmid" evidence="3 4">
    <name>pFA1</name>
</geneLocation>
<evidence type="ECO:0008006" key="5">
    <source>
        <dbReference type="Google" id="ProtNLM"/>
    </source>
</evidence>
<proteinExistence type="predicted"/>
<keyword evidence="1" id="KW-0472">Membrane</keyword>